<proteinExistence type="predicted"/>
<reference evidence="1" key="1">
    <citation type="submission" date="2017-09" db="EMBL/GenBank/DDBJ databases">
        <title>Contemporary evolution of a Lepidopteran species, Heliothis virescens, in response to modern agricultural practices.</title>
        <authorList>
            <person name="Fritz M.L."/>
            <person name="Deyonke A.M."/>
            <person name="Papanicolaou A."/>
            <person name="Micinski S."/>
            <person name="Westbrook J."/>
            <person name="Gould F."/>
        </authorList>
    </citation>
    <scope>NUCLEOTIDE SEQUENCE [LARGE SCALE GENOMIC DNA]</scope>
    <source>
        <strain evidence="1">HvINT-</strain>
        <tissue evidence="1">Whole body</tissue>
    </source>
</reference>
<name>A0A2A4K6Z3_HELVI</name>
<comment type="caution">
    <text evidence="1">The sequence shown here is derived from an EMBL/GenBank/DDBJ whole genome shotgun (WGS) entry which is preliminary data.</text>
</comment>
<sequence length="188" mass="21229">MNVVKNLHGGMLDVVLVQENIGAPETLVTATEGIVPLDAYHPALDIESIEPSNIDSAKDWNFGKCDFEQLYLLFSDENIWKEVLESKDVRRARDQLTIACKTLRGAIDAPDLLEVLARFFVPNNYCRGRKHKLFAVPQCRTVARAKSPIPRTLAALNDLLDSNPTSDLFVDEWTKILLVCQKYCERNL</sequence>
<protein>
    <submittedName>
        <fullName evidence="1">Uncharacterized protein</fullName>
    </submittedName>
</protein>
<accession>A0A2A4K6Z3</accession>
<organism evidence="1">
    <name type="scientific">Heliothis virescens</name>
    <name type="common">Tobacco budworm moth</name>
    <dbReference type="NCBI Taxonomy" id="7102"/>
    <lineage>
        <taxon>Eukaryota</taxon>
        <taxon>Metazoa</taxon>
        <taxon>Ecdysozoa</taxon>
        <taxon>Arthropoda</taxon>
        <taxon>Hexapoda</taxon>
        <taxon>Insecta</taxon>
        <taxon>Pterygota</taxon>
        <taxon>Neoptera</taxon>
        <taxon>Endopterygota</taxon>
        <taxon>Lepidoptera</taxon>
        <taxon>Glossata</taxon>
        <taxon>Ditrysia</taxon>
        <taxon>Noctuoidea</taxon>
        <taxon>Noctuidae</taxon>
        <taxon>Heliothinae</taxon>
        <taxon>Heliothis</taxon>
    </lineage>
</organism>
<dbReference type="AlphaFoldDB" id="A0A2A4K6Z3"/>
<evidence type="ECO:0000313" key="1">
    <source>
        <dbReference type="EMBL" id="PCG80007.1"/>
    </source>
</evidence>
<dbReference type="EMBL" id="NWSH01000066">
    <property type="protein sequence ID" value="PCG80007.1"/>
    <property type="molecule type" value="Genomic_DNA"/>
</dbReference>
<gene>
    <name evidence="1" type="ORF">B5V51_12386</name>
</gene>